<dbReference type="Proteomes" id="UP000786693">
    <property type="component" value="Unassembled WGS sequence"/>
</dbReference>
<sequence length="104" mass="11177">MRLEADIDVLAGPFASQQLAFAHLLDAAERTGLTPDLDHVEVIAAPHAKRLRGYFDPDTAAEIAAEARLDAVILVLPGALITGRFEGDARLRSIGRYVGQVTRA</sequence>
<protein>
    <submittedName>
        <fullName evidence="1">Uncharacterized protein</fullName>
    </submittedName>
</protein>
<dbReference type="EMBL" id="BPFH01000002">
    <property type="protein sequence ID" value="GIT94696.1"/>
    <property type="molecule type" value="Genomic_DNA"/>
</dbReference>
<proteinExistence type="predicted"/>
<keyword evidence="2" id="KW-1185">Reference proteome</keyword>
<accession>A0ABQ4NK25</accession>
<name>A0ABQ4NK25_9RHOB</name>
<organism evidence="1 2">
    <name type="scientific">Jannaschia pagri</name>
    <dbReference type="NCBI Taxonomy" id="2829797"/>
    <lineage>
        <taxon>Bacteria</taxon>
        <taxon>Pseudomonadati</taxon>
        <taxon>Pseudomonadota</taxon>
        <taxon>Alphaproteobacteria</taxon>
        <taxon>Rhodobacterales</taxon>
        <taxon>Roseobacteraceae</taxon>
        <taxon>Jannaschia</taxon>
    </lineage>
</organism>
<reference evidence="1 2" key="1">
    <citation type="submission" date="2021-05" db="EMBL/GenBank/DDBJ databases">
        <title>Bacteria Genome sequencing.</title>
        <authorList>
            <person name="Takabe Y."/>
            <person name="Nakajima Y."/>
            <person name="Suzuki S."/>
            <person name="Shiozaki T."/>
        </authorList>
    </citation>
    <scope>NUCLEOTIDE SEQUENCE [LARGE SCALE GENOMIC DNA]</scope>
    <source>
        <strain evidence="1 2">AI_62</strain>
    </source>
</reference>
<dbReference type="RefSeq" id="WP_220748214.1">
    <property type="nucleotide sequence ID" value="NZ_BPFH01000002.1"/>
</dbReference>
<comment type="caution">
    <text evidence="1">The sequence shown here is derived from an EMBL/GenBank/DDBJ whole genome shotgun (WGS) entry which is preliminary data.</text>
</comment>
<evidence type="ECO:0000313" key="2">
    <source>
        <dbReference type="Proteomes" id="UP000786693"/>
    </source>
</evidence>
<gene>
    <name evidence="1" type="ORF">JANAI62_13190</name>
</gene>
<evidence type="ECO:0000313" key="1">
    <source>
        <dbReference type="EMBL" id="GIT94696.1"/>
    </source>
</evidence>